<evidence type="ECO:0000256" key="6">
    <source>
        <dbReference type="ARBA" id="ARBA00022605"/>
    </source>
</evidence>
<dbReference type="SUPFAM" id="SSF51569">
    <property type="entry name" value="Aldolase"/>
    <property type="match status" value="1"/>
</dbReference>
<keyword evidence="10" id="KW-0704">Schiff base</keyword>
<name>A0A1Z5KLC5_FISSO</name>
<dbReference type="SMART" id="SM01130">
    <property type="entry name" value="DHDPS"/>
    <property type="match status" value="1"/>
</dbReference>
<keyword evidence="8" id="KW-0457">Lysine biosynthesis</keyword>
<dbReference type="CDD" id="cd00950">
    <property type="entry name" value="DHDPS"/>
    <property type="match status" value="1"/>
</dbReference>
<dbReference type="EC" id="4.3.3.7" evidence="4"/>
<dbReference type="OrthoDB" id="191315at2759"/>
<reference evidence="15 16" key="1">
    <citation type="journal article" date="2015" name="Plant Cell">
        <title>Oil accumulation by the oleaginous diatom Fistulifera solaris as revealed by the genome and transcriptome.</title>
        <authorList>
            <person name="Tanaka T."/>
            <person name="Maeda Y."/>
            <person name="Veluchamy A."/>
            <person name="Tanaka M."/>
            <person name="Abida H."/>
            <person name="Marechal E."/>
            <person name="Bowler C."/>
            <person name="Muto M."/>
            <person name="Sunaga Y."/>
            <person name="Tanaka M."/>
            <person name="Yoshino T."/>
            <person name="Taniguchi T."/>
            <person name="Fukuda Y."/>
            <person name="Nemoto M."/>
            <person name="Matsumoto M."/>
            <person name="Wong P.S."/>
            <person name="Aburatani S."/>
            <person name="Fujibuchi W."/>
        </authorList>
    </citation>
    <scope>NUCLEOTIDE SEQUENCE [LARGE SCALE GENOMIC DNA]</scope>
    <source>
        <strain evidence="15 16">JPCC DA0580</strain>
    </source>
</reference>
<dbReference type="Proteomes" id="UP000198406">
    <property type="component" value="Unassembled WGS sequence"/>
</dbReference>
<feature type="binding site" evidence="14">
    <location>
        <position position="198"/>
    </location>
    <ligand>
        <name>pyruvate</name>
        <dbReference type="ChEBI" id="CHEBI:15361"/>
    </ligand>
</feature>
<dbReference type="InterPro" id="IPR005263">
    <property type="entry name" value="DapA"/>
</dbReference>
<dbReference type="PANTHER" id="PTHR12128:SF66">
    <property type="entry name" value="4-HYDROXY-2-OXOGLUTARATE ALDOLASE, MITOCHONDRIAL"/>
    <property type="match status" value="1"/>
</dbReference>
<dbReference type="GO" id="GO:0019877">
    <property type="term" value="P:diaminopimelate biosynthetic process"/>
    <property type="evidence" value="ECO:0007669"/>
    <property type="project" value="UniProtKB-KW"/>
</dbReference>
<organism evidence="15 16">
    <name type="scientific">Fistulifera solaris</name>
    <name type="common">Oleaginous diatom</name>
    <dbReference type="NCBI Taxonomy" id="1519565"/>
    <lineage>
        <taxon>Eukaryota</taxon>
        <taxon>Sar</taxon>
        <taxon>Stramenopiles</taxon>
        <taxon>Ochrophyta</taxon>
        <taxon>Bacillariophyta</taxon>
        <taxon>Bacillariophyceae</taxon>
        <taxon>Bacillariophycidae</taxon>
        <taxon>Naviculales</taxon>
        <taxon>Naviculaceae</taxon>
        <taxon>Fistulifera</taxon>
    </lineage>
</organism>
<dbReference type="Pfam" id="PF00701">
    <property type="entry name" value="DHDPS"/>
    <property type="match status" value="1"/>
</dbReference>
<keyword evidence="9 12" id="KW-0456">Lyase</keyword>
<dbReference type="PANTHER" id="PTHR12128">
    <property type="entry name" value="DIHYDRODIPICOLINATE SYNTHASE"/>
    <property type="match status" value="1"/>
</dbReference>
<keyword evidence="6" id="KW-0028">Amino-acid biosynthesis</keyword>
<evidence type="ECO:0000256" key="8">
    <source>
        <dbReference type="ARBA" id="ARBA00023154"/>
    </source>
</evidence>
<comment type="function">
    <text evidence="1">Catalyzes the condensation of (S)-aspartate-beta-semialdehyde [(S)-ASA] and pyruvate to 4-hydroxy-tetrahydrodipicolinate (HTPA).</text>
</comment>
<accession>A0A1Z5KLC5</accession>
<evidence type="ECO:0000256" key="3">
    <source>
        <dbReference type="ARBA" id="ARBA00007592"/>
    </source>
</evidence>
<proteinExistence type="inferred from homology"/>
<feature type="active site" description="Schiff-base intermediate with substrate" evidence="13">
    <location>
        <position position="152"/>
    </location>
</feature>
<evidence type="ECO:0000256" key="11">
    <source>
        <dbReference type="ARBA" id="ARBA00047836"/>
    </source>
</evidence>
<dbReference type="Gene3D" id="3.20.20.70">
    <property type="entry name" value="Aldolase class I"/>
    <property type="match status" value="1"/>
</dbReference>
<evidence type="ECO:0000256" key="5">
    <source>
        <dbReference type="ARBA" id="ARBA00022490"/>
    </source>
</evidence>
<dbReference type="HAMAP" id="MF_00418">
    <property type="entry name" value="DapA"/>
    <property type="match status" value="1"/>
</dbReference>
<keyword evidence="7" id="KW-0220">Diaminopimelate biosynthesis</keyword>
<dbReference type="NCBIfam" id="TIGR00674">
    <property type="entry name" value="dapA"/>
    <property type="match status" value="1"/>
</dbReference>
<gene>
    <name evidence="15" type="ORF">FisN_9Lh403</name>
</gene>
<comment type="caution">
    <text evidence="15">The sequence shown here is derived from an EMBL/GenBank/DDBJ whole genome shotgun (WGS) entry which is preliminary data.</text>
</comment>
<evidence type="ECO:0000256" key="12">
    <source>
        <dbReference type="PIRNR" id="PIRNR001365"/>
    </source>
</evidence>
<evidence type="ECO:0000256" key="1">
    <source>
        <dbReference type="ARBA" id="ARBA00003294"/>
    </source>
</evidence>
<dbReference type="GO" id="GO:0008840">
    <property type="term" value="F:4-hydroxy-tetrahydrodipicolinate synthase activity"/>
    <property type="evidence" value="ECO:0007669"/>
    <property type="project" value="UniProtKB-EC"/>
</dbReference>
<dbReference type="GO" id="GO:0009089">
    <property type="term" value="P:lysine biosynthetic process via diaminopimelate"/>
    <property type="evidence" value="ECO:0007669"/>
    <property type="project" value="UniProtKB-UniPathway"/>
</dbReference>
<evidence type="ECO:0000256" key="13">
    <source>
        <dbReference type="PIRSR" id="PIRSR001365-1"/>
    </source>
</evidence>
<dbReference type="InterPro" id="IPR013785">
    <property type="entry name" value="Aldolase_TIM"/>
</dbReference>
<dbReference type="EMBL" id="BDSP01000252">
    <property type="protein sequence ID" value="GAX27079.1"/>
    <property type="molecule type" value="Genomic_DNA"/>
</dbReference>
<evidence type="ECO:0000313" key="15">
    <source>
        <dbReference type="EMBL" id="GAX27079.1"/>
    </source>
</evidence>
<dbReference type="InParanoid" id="A0A1Z5KLC5"/>
<evidence type="ECO:0000256" key="14">
    <source>
        <dbReference type="PIRSR" id="PIRSR001365-2"/>
    </source>
</evidence>
<evidence type="ECO:0000256" key="9">
    <source>
        <dbReference type="ARBA" id="ARBA00023239"/>
    </source>
</evidence>
<protein>
    <recommendedName>
        <fullName evidence="4">4-hydroxy-tetrahydrodipicolinate synthase</fullName>
        <ecNumber evidence="4">4.3.3.7</ecNumber>
    </recommendedName>
</protein>
<dbReference type="PROSITE" id="PS00666">
    <property type="entry name" value="DHDPS_2"/>
    <property type="match status" value="1"/>
</dbReference>
<evidence type="ECO:0000313" key="16">
    <source>
        <dbReference type="Proteomes" id="UP000198406"/>
    </source>
</evidence>
<feature type="binding site" evidence="14">
    <location>
        <position position="37"/>
    </location>
    <ligand>
        <name>pyruvate</name>
        <dbReference type="ChEBI" id="CHEBI:15361"/>
    </ligand>
</feature>
<feature type="active site" description="Proton donor/acceptor" evidence="13">
    <location>
        <position position="124"/>
    </location>
</feature>
<dbReference type="AlphaFoldDB" id="A0A1Z5KLC5"/>
<dbReference type="PIRSF" id="PIRSF001365">
    <property type="entry name" value="DHDPS"/>
    <property type="match status" value="1"/>
</dbReference>
<evidence type="ECO:0000256" key="10">
    <source>
        <dbReference type="ARBA" id="ARBA00023270"/>
    </source>
</evidence>
<keyword evidence="16" id="KW-1185">Reference proteome</keyword>
<comment type="catalytic activity">
    <reaction evidence="11">
        <text>L-aspartate 4-semialdehyde + pyruvate = (2S,4S)-4-hydroxy-2,3,4,5-tetrahydrodipicolinate + H2O + H(+)</text>
        <dbReference type="Rhea" id="RHEA:34171"/>
        <dbReference type="ChEBI" id="CHEBI:15361"/>
        <dbReference type="ChEBI" id="CHEBI:15377"/>
        <dbReference type="ChEBI" id="CHEBI:15378"/>
        <dbReference type="ChEBI" id="CHEBI:67139"/>
        <dbReference type="ChEBI" id="CHEBI:537519"/>
        <dbReference type="EC" id="4.3.3.7"/>
    </reaction>
</comment>
<dbReference type="InterPro" id="IPR020625">
    <property type="entry name" value="Schiff_base-form_aldolases_AS"/>
</dbReference>
<evidence type="ECO:0000256" key="4">
    <source>
        <dbReference type="ARBA" id="ARBA00012086"/>
    </source>
</evidence>
<evidence type="ECO:0000256" key="7">
    <source>
        <dbReference type="ARBA" id="ARBA00022915"/>
    </source>
</evidence>
<evidence type="ECO:0000256" key="2">
    <source>
        <dbReference type="ARBA" id="ARBA00005120"/>
    </source>
</evidence>
<comment type="pathway">
    <text evidence="2">Amino-acid biosynthesis; L-lysine biosynthesis via DAP pathway; (S)-tetrahydrodipicolinate from L-aspartate: step 3/4.</text>
</comment>
<comment type="similarity">
    <text evidence="3 12">Belongs to the DapA family.</text>
</comment>
<sequence length="287" mass="31213">MVTPMSEKGDVDYEATRNLLQWHIDQGTDNLCILGTTGEASVLSAKERTQILRLAVEVCKGKIPIIAGVGTIDPQKVKDMTLEAMDLGCDAGLLVSPYYVKPPQRGLLKHFTSIADLGLPIVLYNVPGRTAIDISDETIAMAAEHDNIIAVKDATGKVERLANLKRELGKRGVANFLTYSGDDATTLEFVRLGGDGGISVTANCAPRLMHEMIMATQNGDLDRATMLNRQLQPLHDNLFCEANPIPAKYAIFRMGKATSPFCRPPLDALDPLLYDKVDEALRHAGVL</sequence>
<dbReference type="InterPro" id="IPR002220">
    <property type="entry name" value="DapA-like"/>
</dbReference>
<dbReference type="PRINTS" id="PR00146">
    <property type="entry name" value="DHPICSNTHASE"/>
</dbReference>
<dbReference type="UniPathway" id="UPA00034">
    <property type="reaction ID" value="UER00017"/>
</dbReference>
<keyword evidence="5" id="KW-0963">Cytoplasm</keyword>